<feature type="signal peptide" evidence="1">
    <location>
        <begin position="1"/>
        <end position="18"/>
    </location>
</feature>
<protein>
    <recommendedName>
        <fullName evidence="4">Glycoside hydrolase 131 catalytic N-terminal domain-containing protein</fullName>
    </recommendedName>
</protein>
<evidence type="ECO:0000313" key="3">
    <source>
        <dbReference type="Proteomes" id="UP000077266"/>
    </source>
</evidence>
<proteinExistence type="predicted"/>
<keyword evidence="1" id="KW-0732">Signal</keyword>
<name>A0A165ND16_EXIGL</name>
<organism evidence="2 3">
    <name type="scientific">Exidia glandulosa HHB12029</name>
    <dbReference type="NCBI Taxonomy" id="1314781"/>
    <lineage>
        <taxon>Eukaryota</taxon>
        <taxon>Fungi</taxon>
        <taxon>Dikarya</taxon>
        <taxon>Basidiomycota</taxon>
        <taxon>Agaricomycotina</taxon>
        <taxon>Agaricomycetes</taxon>
        <taxon>Auriculariales</taxon>
        <taxon>Exidiaceae</taxon>
        <taxon>Exidia</taxon>
    </lineage>
</organism>
<feature type="chain" id="PRO_5007863026" description="Glycoside hydrolase 131 catalytic N-terminal domain-containing protein" evidence="1">
    <location>
        <begin position="19"/>
        <end position="290"/>
    </location>
</feature>
<dbReference type="Proteomes" id="UP000077266">
    <property type="component" value="Unassembled WGS sequence"/>
</dbReference>
<dbReference type="EMBL" id="KV425900">
    <property type="protein sequence ID" value="KZW00569.1"/>
    <property type="molecule type" value="Genomic_DNA"/>
</dbReference>
<sequence length="290" mass="31418">MLSSLPTLALAAIAPVLAAPNAPRQLQYNLYNDGTRGTVHNQADDFDADYDASAFMSRQGCSTTAQIKYCYTGDLSADPKKQLSTKDYAPYINGGVGTNQRALLLSHPHTNVSGIVTHTVRFHISTTYTGAPAAGVEKGVTFVGLRNFNTSFGLKALDVRARTFTGEETSGTWLYVAAVHPNNQEDWPTQYSLADSLGKTIEVTYKLGINGATTDKEKIYVAEVSAKFVATGKKLFDFGVTKQDWPQGVVDASRHRLAFGADRKVSSDMKELKVWFGDYSAVPAAFIGPD</sequence>
<keyword evidence="3" id="KW-1185">Reference proteome</keyword>
<reference evidence="2 3" key="1">
    <citation type="journal article" date="2016" name="Mol. Biol. Evol.">
        <title>Comparative Genomics of Early-Diverging Mushroom-Forming Fungi Provides Insights into the Origins of Lignocellulose Decay Capabilities.</title>
        <authorList>
            <person name="Nagy L.G."/>
            <person name="Riley R."/>
            <person name="Tritt A."/>
            <person name="Adam C."/>
            <person name="Daum C."/>
            <person name="Floudas D."/>
            <person name="Sun H."/>
            <person name="Yadav J.S."/>
            <person name="Pangilinan J."/>
            <person name="Larsson K.H."/>
            <person name="Matsuura K."/>
            <person name="Barry K."/>
            <person name="Labutti K."/>
            <person name="Kuo R."/>
            <person name="Ohm R.A."/>
            <person name="Bhattacharya S.S."/>
            <person name="Shirouzu T."/>
            <person name="Yoshinaga Y."/>
            <person name="Martin F.M."/>
            <person name="Grigoriev I.V."/>
            <person name="Hibbett D.S."/>
        </authorList>
    </citation>
    <scope>NUCLEOTIDE SEQUENCE [LARGE SCALE GENOMIC DNA]</scope>
    <source>
        <strain evidence="2 3">HHB12029</strain>
    </source>
</reference>
<gene>
    <name evidence="2" type="ORF">EXIGLDRAFT_761647</name>
</gene>
<dbReference type="AlphaFoldDB" id="A0A165ND16"/>
<evidence type="ECO:0000313" key="2">
    <source>
        <dbReference type="EMBL" id="KZW00569.1"/>
    </source>
</evidence>
<evidence type="ECO:0008006" key="4">
    <source>
        <dbReference type="Google" id="ProtNLM"/>
    </source>
</evidence>
<dbReference type="InParanoid" id="A0A165ND16"/>
<accession>A0A165ND16</accession>
<evidence type="ECO:0000256" key="1">
    <source>
        <dbReference type="SAM" id="SignalP"/>
    </source>
</evidence>